<feature type="region of interest" description="Disordered" evidence="1">
    <location>
        <begin position="636"/>
        <end position="669"/>
    </location>
</feature>
<organism evidence="2 3">
    <name type="scientific">Macrostomum lignano</name>
    <dbReference type="NCBI Taxonomy" id="282301"/>
    <lineage>
        <taxon>Eukaryota</taxon>
        <taxon>Metazoa</taxon>
        <taxon>Spiralia</taxon>
        <taxon>Lophotrochozoa</taxon>
        <taxon>Platyhelminthes</taxon>
        <taxon>Rhabditophora</taxon>
        <taxon>Macrostomorpha</taxon>
        <taxon>Macrostomida</taxon>
        <taxon>Macrostomidae</taxon>
        <taxon>Macrostomum</taxon>
    </lineage>
</organism>
<protein>
    <submittedName>
        <fullName evidence="2">Uncharacterized protein</fullName>
    </submittedName>
</protein>
<accession>A0A267DLN8</accession>
<proteinExistence type="predicted"/>
<feature type="compositionally biased region" description="Basic and acidic residues" evidence="1">
    <location>
        <begin position="548"/>
        <end position="558"/>
    </location>
</feature>
<comment type="caution">
    <text evidence="2">The sequence shown here is derived from an EMBL/GenBank/DDBJ whole genome shotgun (WGS) entry which is preliminary data.</text>
</comment>
<feature type="compositionally biased region" description="Low complexity" evidence="1">
    <location>
        <begin position="366"/>
        <end position="384"/>
    </location>
</feature>
<keyword evidence="3" id="KW-1185">Reference proteome</keyword>
<evidence type="ECO:0000313" key="3">
    <source>
        <dbReference type="Proteomes" id="UP000215902"/>
    </source>
</evidence>
<dbReference type="EMBL" id="NIVC01003710">
    <property type="protein sequence ID" value="PAA50135.1"/>
    <property type="molecule type" value="Genomic_DNA"/>
</dbReference>
<reference evidence="2 3" key="1">
    <citation type="submission" date="2017-06" db="EMBL/GenBank/DDBJ databases">
        <title>A platform for efficient transgenesis in Macrostomum lignano, a flatworm model organism for stem cell research.</title>
        <authorList>
            <person name="Berezikov E."/>
        </authorList>
    </citation>
    <scope>NUCLEOTIDE SEQUENCE [LARGE SCALE GENOMIC DNA]</scope>
    <source>
        <strain evidence="2">DV1</strain>
        <tissue evidence="2">Whole organism</tissue>
    </source>
</reference>
<feature type="compositionally biased region" description="Polar residues" evidence="1">
    <location>
        <begin position="509"/>
        <end position="547"/>
    </location>
</feature>
<name>A0A267DLN8_9PLAT</name>
<dbReference type="Gene3D" id="1.10.1410.40">
    <property type="match status" value="1"/>
</dbReference>
<feature type="non-terminal residue" evidence="2">
    <location>
        <position position="1"/>
    </location>
</feature>
<feature type="region of interest" description="Disordered" evidence="1">
    <location>
        <begin position="349"/>
        <end position="386"/>
    </location>
</feature>
<evidence type="ECO:0000313" key="2">
    <source>
        <dbReference type="EMBL" id="PAA50135.1"/>
    </source>
</evidence>
<gene>
    <name evidence="2" type="ORF">BOX15_Mlig007158g2</name>
</gene>
<evidence type="ECO:0000256" key="1">
    <source>
        <dbReference type="SAM" id="MobiDB-lite"/>
    </source>
</evidence>
<feature type="region of interest" description="Disordered" evidence="1">
    <location>
        <begin position="509"/>
        <end position="558"/>
    </location>
</feature>
<feature type="compositionally biased region" description="Polar residues" evidence="1">
    <location>
        <begin position="704"/>
        <end position="727"/>
    </location>
</feature>
<feature type="region of interest" description="Disordered" evidence="1">
    <location>
        <begin position="700"/>
        <end position="727"/>
    </location>
</feature>
<dbReference type="Proteomes" id="UP000215902">
    <property type="component" value="Unassembled WGS sequence"/>
</dbReference>
<dbReference type="AlphaFoldDB" id="A0A267DLN8"/>
<sequence>NLNKMVEPVKLANSSSNTAQGLSARSQPKAKPQFYYLVMSEKFSWLEFHQELKCAGLTKKRAAFQTRIGELVEGVAAAVVGISGESYYDWMMTGSFVEGWGNNLFRLDGVTGVDSDIDWSQVVKHKVYHLRSTCHSVVDCINRKDYELKNGHIVVKNSSQQPAFDTKRHGLRPDTDECHAYPCCSYPATVLDDDQDEVNTDRYPVCDKFQQIIKTQFDNENPIEDVHFVRASVPGEVNQLRLSCTRQERFIMSQLSTVQGQLFTVLKYLFKTKEDERNPKSEKKIIESVKSYHAKTLLMKLLRDRDSWPANGHDDDVEEDEEASNRLERLVWRGLGFLLRSITTNLQAAEAGEEPSGDSKEPPQSPSRQASVASSSASTKSSNSKVPRVLDHALLKDCGLYLKPKKPKEATKSSKSSILSFIFRSPQEQPKKAISAIEAHASALEEMKEDLLGLIGKRGDMDDVLAETPGILWERGSSAVSDLNRELKKLNEPELKMVLEKFEKLTQSEIESMSQSKDTSQGQGASRSQGEDTSQGQGASRSQSLTRSESENDMRQREEKLRKKIANLYGKLGDTYKLYDVLKDYQTRVTSTSDERKKHGKKEDVIGDEAQFLFIPLAMLPRITLDTLLDEKGRRLKKEKTTGAAEGSTTGAGEGSTTGAAEGSTNEPFKDSAVDQKAINELKKAYIKVWIVLRSLSDSERNSSEPSQTQGPSRSQDAGQRPSDSSLQKAKQWIKNKAFLKTTWLCLEIMENLKNGHIEEVKRLLRETDCQPTRWIKPEKDYDFAKLLREKDCVWIFHYFIRPNIKISYNYLNDVQNPVERGTKIEKRTEYEKGEGRVFEYINGVRKDWLIHLVVNQDDKKSRQPSLTVNFDGLLDRFRRRFGDGNVDVDSAAQIKDDDYLDTMKNCLFDPREAERLEAERLKNHR</sequence>